<dbReference type="PANTHER" id="PTHR43179:SF7">
    <property type="entry name" value="RHAMNOSYLTRANSFERASE WBBL"/>
    <property type="match status" value="1"/>
</dbReference>
<organism evidence="2 3">
    <name type="scientific">Cyanobacterium aponinum 0216</name>
    <dbReference type="NCBI Taxonomy" id="2676140"/>
    <lineage>
        <taxon>Bacteria</taxon>
        <taxon>Bacillati</taxon>
        <taxon>Cyanobacteriota</taxon>
        <taxon>Cyanophyceae</taxon>
        <taxon>Oscillatoriophycideae</taxon>
        <taxon>Chroococcales</taxon>
        <taxon>Geminocystaceae</taxon>
        <taxon>Cyanobacterium</taxon>
    </lineage>
</organism>
<dbReference type="Pfam" id="PF00535">
    <property type="entry name" value="Glycos_transf_2"/>
    <property type="match status" value="1"/>
</dbReference>
<dbReference type="InterPro" id="IPR001173">
    <property type="entry name" value="Glyco_trans_2-like"/>
</dbReference>
<dbReference type="GO" id="GO:0016740">
    <property type="term" value="F:transferase activity"/>
    <property type="evidence" value="ECO:0007669"/>
    <property type="project" value="UniProtKB-KW"/>
</dbReference>
<evidence type="ECO:0000313" key="3">
    <source>
        <dbReference type="Proteomes" id="UP000437131"/>
    </source>
</evidence>
<name>A0A844GSR7_9CHRO</name>
<keyword evidence="2" id="KW-0808">Transferase</keyword>
<gene>
    <name evidence="2" type="ORF">GGC33_06610</name>
</gene>
<reference evidence="2 3" key="1">
    <citation type="submission" date="2019-11" db="EMBL/GenBank/DDBJ databases">
        <title>Isolation of a new High Light Tolerant Cyanobacteria.</title>
        <authorList>
            <person name="Dobson Z."/>
            <person name="Vaughn N."/>
            <person name="Vaughn M."/>
            <person name="Fromme P."/>
            <person name="Mazor Y."/>
        </authorList>
    </citation>
    <scope>NUCLEOTIDE SEQUENCE [LARGE SCALE GENOMIC DNA]</scope>
    <source>
        <strain evidence="2 3">0216</strain>
    </source>
</reference>
<dbReference type="AlphaFoldDB" id="A0A844GSR7"/>
<sequence length="320" mass="37254">MKMETGLTLLIVIVNYKTPDLTINCLKSLSNQIVKIKNSHVVVVDNNSQDGSPEKINQIIKENNWQWVTVLAESKNWGFSGGNNRGLETFSNHEYALLLNSDTIVYDRTLEYCLQVMEEQKDIGVMSCKLLNEDGSLQNVTRKFPNPMRSLISALGLPWYLPFLFNWANIDDDTWDKENTKKDVDWLGGAFLLIRGSLLRKIGGLDEDFFFYGEDIEFNYRVYKAGWRRYYDPTVSIIHLGGGSSDEEKMAQLKRKTYYWQGRYLVQSKCYGKIFALILYYVDLLILELKILVYNQRDTYKYKLAQEMRSVLKNLNLNFN</sequence>
<proteinExistence type="predicted"/>
<accession>A0A844GSR7</accession>
<dbReference type="Gene3D" id="3.90.550.10">
    <property type="entry name" value="Spore Coat Polysaccharide Biosynthesis Protein SpsA, Chain A"/>
    <property type="match status" value="1"/>
</dbReference>
<protein>
    <submittedName>
        <fullName evidence="2">Glycosyltransferase</fullName>
    </submittedName>
</protein>
<evidence type="ECO:0000313" key="2">
    <source>
        <dbReference type="EMBL" id="MTF38593.1"/>
    </source>
</evidence>
<feature type="domain" description="Glycosyltransferase 2-like" evidence="1">
    <location>
        <begin position="11"/>
        <end position="134"/>
    </location>
</feature>
<evidence type="ECO:0000259" key="1">
    <source>
        <dbReference type="Pfam" id="PF00535"/>
    </source>
</evidence>
<comment type="caution">
    <text evidence="2">The sequence shown here is derived from an EMBL/GenBank/DDBJ whole genome shotgun (WGS) entry which is preliminary data.</text>
</comment>
<dbReference type="InterPro" id="IPR029044">
    <property type="entry name" value="Nucleotide-diphossugar_trans"/>
</dbReference>
<dbReference type="Proteomes" id="UP000437131">
    <property type="component" value="Unassembled WGS sequence"/>
</dbReference>
<dbReference type="PANTHER" id="PTHR43179">
    <property type="entry name" value="RHAMNOSYLTRANSFERASE WBBL"/>
    <property type="match status" value="1"/>
</dbReference>
<dbReference type="EMBL" id="WMIA01000006">
    <property type="protein sequence ID" value="MTF38593.1"/>
    <property type="molecule type" value="Genomic_DNA"/>
</dbReference>
<dbReference type="SUPFAM" id="SSF53448">
    <property type="entry name" value="Nucleotide-diphospho-sugar transferases"/>
    <property type="match status" value="1"/>
</dbReference>
<dbReference type="CDD" id="cd04186">
    <property type="entry name" value="GT_2_like_c"/>
    <property type="match status" value="1"/>
</dbReference>